<evidence type="ECO:0000313" key="1">
    <source>
        <dbReference type="EMBL" id="ELA47767.1"/>
    </source>
</evidence>
<evidence type="ECO:0000313" key="2">
    <source>
        <dbReference type="Proteomes" id="UP000011081"/>
    </source>
</evidence>
<reference evidence="2" key="1">
    <citation type="submission" date="2011-03" db="EMBL/GenBank/DDBJ databases">
        <title>The genome sequence of Vavraia culicis strain floridensis.</title>
        <authorList>
            <consortium name="The Broad Institute Genome Sequencing Platform"/>
            <person name="Cuomo C."/>
            <person name="Becnel J."/>
            <person name="Sanscrainte N."/>
            <person name="Young S.K."/>
            <person name="Zeng Q."/>
            <person name="Gargeya S."/>
            <person name="Fitzgerald M."/>
            <person name="Haas B."/>
            <person name="Abouelleil A."/>
            <person name="Alvarado L."/>
            <person name="Arachchi H.M."/>
            <person name="Berlin A."/>
            <person name="Chapman S.B."/>
            <person name="Gearin G."/>
            <person name="Goldberg J."/>
            <person name="Griggs A."/>
            <person name="Gujja S."/>
            <person name="Hansen M."/>
            <person name="Heiman D."/>
            <person name="Howarth C."/>
            <person name="Larimer J."/>
            <person name="Lui A."/>
            <person name="MacDonald P.J.P."/>
            <person name="McCowen C."/>
            <person name="Montmayeur A."/>
            <person name="Murphy C."/>
            <person name="Neiman D."/>
            <person name="Pearson M."/>
            <person name="Priest M."/>
            <person name="Roberts A."/>
            <person name="Saif S."/>
            <person name="Shea T."/>
            <person name="Sisk P."/>
            <person name="Stolte C."/>
            <person name="Sykes S."/>
            <person name="Wortman J."/>
            <person name="Nusbaum C."/>
            <person name="Birren B."/>
        </authorList>
    </citation>
    <scope>NUCLEOTIDE SEQUENCE [LARGE SCALE GENOMIC DNA]</scope>
    <source>
        <strain evidence="2">floridensis</strain>
    </source>
</reference>
<dbReference type="EMBL" id="GL877412">
    <property type="protein sequence ID" value="ELA47767.1"/>
    <property type="molecule type" value="Genomic_DNA"/>
</dbReference>
<dbReference type="InParanoid" id="L2GWN3"/>
<sequence>MEHEVLYVSYKLPSRLVLQVIKSTCSVYTARTLRWFGNLGSVKHKSGIFGNNSYWHLQHALVLVLPQKGVLLNVGIERRNFSVIKVKCEVTCKQLQQKYAVLKA</sequence>
<keyword evidence="2" id="KW-1185">Reference proteome</keyword>
<gene>
    <name evidence="1" type="ORF">VCUG_00728</name>
</gene>
<dbReference type="HOGENOM" id="CLU_2252101_0_0_1"/>
<dbReference type="VEuPathDB" id="MicrosporidiaDB:VCUG_00728"/>
<dbReference type="GeneID" id="19878613"/>
<dbReference type="RefSeq" id="XP_008073751.1">
    <property type="nucleotide sequence ID" value="XM_008075560.1"/>
</dbReference>
<dbReference type="AlphaFoldDB" id="L2GWN3"/>
<protein>
    <submittedName>
        <fullName evidence="1">Uncharacterized protein</fullName>
    </submittedName>
</protein>
<organism evidence="1 2">
    <name type="scientific">Vavraia culicis (isolate floridensis)</name>
    <name type="common">Microsporidian parasite</name>
    <dbReference type="NCBI Taxonomy" id="948595"/>
    <lineage>
        <taxon>Eukaryota</taxon>
        <taxon>Fungi</taxon>
        <taxon>Fungi incertae sedis</taxon>
        <taxon>Microsporidia</taxon>
        <taxon>Pleistophoridae</taxon>
        <taxon>Vavraia</taxon>
    </lineage>
</organism>
<proteinExistence type="predicted"/>
<dbReference type="Proteomes" id="UP000011081">
    <property type="component" value="Unassembled WGS sequence"/>
</dbReference>
<accession>L2GWN3</accession>
<name>L2GWN3_VAVCU</name>